<evidence type="ECO:0000313" key="2">
    <source>
        <dbReference type="Proteomes" id="UP000324800"/>
    </source>
</evidence>
<name>A0A5J4VYY6_9EUKA</name>
<comment type="caution">
    <text evidence="1">The sequence shown here is derived from an EMBL/GenBank/DDBJ whole genome shotgun (WGS) entry which is preliminary data.</text>
</comment>
<proteinExistence type="predicted"/>
<evidence type="ECO:0000313" key="1">
    <source>
        <dbReference type="EMBL" id="KAA6387815.1"/>
    </source>
</evidence>
<protein>
    <submittedName>
        <fullName evidence="1">Uncharacterized protein</fullName>
    </submittedName>
</protein>
<dbReference type="Proteomes" id="UP000324800">
    <property type="component" value="Unassembled WGS sequence"/>
</dbReference>
<accession>A0A5J4VYY6</accession>
<dbReference type="AlphaFoldDB" id="A0A5J4VYY6"/>
<sequence length="91" mass="10026">MNQIPSALIDGYVLPYATISPLPSTPNSFSLNQSDSNGVFYRNVGSFGAKFVDDEGEDQVEVKQFKKILELKLHLVCDFSLCKITPPDSSI</sequence>
<dbReference type="EMBL" id="SNRW01004229">
    <property type="protein sequence ID" value="KAA6387815.1"/>
    <property type="molecule type" value="Genomic_DNA"/>
</dbReference>
<gene>
    <name evidence="1" type="ORF">EZS28_016659</name>
</gene>
<reference evidence="1 2" key="1">
    <citation type="submission" date="2019-03" db="EMBL/GenBank/DDBJ databases">
        <title>Single cell metagenomics reveals metabolic interactions within the superorganism composed of flagellate Streblomastix strix and complex community of Bacteroidetes bacteria on its surface.</title>
        <authorList>
            <person name="Treitli S.C."/>
            <person name="Kolisko M."/>
            <person name="Husnik F."/>
            <person name="Keeling P."/>
            <person name="Hampl V."/>
        </authorList>
    </citation>
    <scope>NUCLEOTIDE SEQUENCE [LARGE SCALE GENOMIC DNA]</scope>
    <source>
        <strain evidence="1">ST1C</strain>
    </source>
</reference>
<organism evidence="1 2">
    <name type="scientific">Streblomastix strix</name>
    <dbReference type="NCBI Taxonomy" id="222440"/>
    <lineage>
        <taxon>Eukaryota</taxon>
        <taxon>Metamonada</taxon>
        <taxon>Preaxostyla</taxon>
        <taxon>Oxymonadida</taxon>
        <taxon>Streblomastigidae</taxon>
        <taxon>Streblomastix</taxon>
    </lineage>
</organism>